<evidence type="ECO:0000256" key="1">
    <source>
        <dbReference type="PROSITE-ProRule" id="PRU00175"/>
    </source>
</evidence>
<reference evidence="4 5" key="1">
    <citation type="journal article" date="2019" name="Nat. Plants">
        <title>Stout camphor tree genome fills gaps in understanding of flowering plant genome evolution.</title>
        <authorList>
            <person name="Chaw S.M."/>
            <person name="Liu Y.C."/>
            <person name="Wu Y.W."/>
            <person name="Wang H.Y."/>
            <person name="Lin C.I."/>
            <person name="Wu C.S."/>
            <person name="Ke H.M."/>
            <person name="Chang L.Y."/>
            <person name="Hsu C.Y."/>
            <person name="Yang H.T."/>
            <person name="Sudianto E."/>
            <person name="Hsu M.H."/>
            <person name="Wu K.P."/>
            <person name="Wang L.N."/>
            <person name="Leebens-Mack J.H."/>
            <person name="Tsai I.J."/>
        </authorList>
    </citation>
    <scope>NUCLEOTIDE SEQUENCE [LARGE SCALE GENOMIC DNA]</scope>
    <source>
        <strain evidence="5">cv. Chaw 1501</strain>
        <tissue evidence="4">Young leaves</tissue>
    </source>
</reference>
<dbReference type="GO" id="GO:0008270">
    <property type="term" value="F:zinc ion binding"/>
    <property type="evidence" value="ECO:0007669"/>
    <property type="project" value="UniProtKB-KW"/>
</dbReference>
<dbReference type="GO" id="GO:0004842">
    <property type="term" value="F:ubiquitin-protein transferase activity"/>
    <property type="evidence" value="ECO:0007669"/>
    <property type="project" value="InterPro"/>
</dbReference>
<evidence type="ECO:0000259" key="3">
    <source>
        <dbReference type="PROSITE" id="PS50089"/>
    </source>
</evidence>
<gene>
    <name evidence="4" type="ORF">CKAN_01616400</name>
</gene>
<comment type="caution">
    <text evidence="4">The sequence shown here is derived from an EMBL/GenBank/DDBJ whole genome shotgun (WGS) entry which is preliminary data.</text>
</comment>
<dbReference type="PANTHER" id="PTHR46798:SF3">
    <property type="entry name" value="RING FINGER FAMILY PROTEIN"/>
    <property type="match status" value="1"/>
</dbReference>
<dbReference type="InterPro" id="IPR013083">
    <property type="entry name" value="Znf_RING/FYVE/PHD"/>
</dbReference>
<keyword evidence="5" id="KW-1185">Reference proteome</keyword>
<keyword evidence="1" id="KW-0863">Zinc-finger</keyword>
<dbReference type="SMART" id="SM00184">
    <property type="entry name" value="RING"/>
    <property type="match status" value="1"/>
</dbReference>
<keyword evidence="1" id="KW-0862">Zinc</keyword>
<dbReference type="InterPro" id="IPR001841">
    <property type="entry name" value="Znf_RING"/>
</dbReference>
<evidence type="ECO:0000313" key="5">
    <source>
        <dbReference type="Proteomes" id="UP000283530"/>
    </source>
</evidence>
<protein>
    <recommendedName>
        <fullName evidence="3">RING-type domain-containing protein</fullName>
    </recommendedName>
</protein>
<accession>A0A3S3QLT7</accession>
<sequence>MDLERPGLYEEEEEEGGGAGDRKGELFGCGRGSSAICSICLECVVDRGERSIAKLQCGHEFHLDCIGSAFNAKGAMQCPNCRKVEKGQWLYANGYRSLAEFSVDELVNEDNYVDLTYSNLPFGFQWCPFRGFMHLSSLFDEGEPLPNAYQDLLGSAAFGDHSTASSSTHVCPYLALHGHPHAIHPQSSNSGDLVHDVTPFHRHPSGLGISSSNDVINSQGFSATESRQHNWQQASLPFSVPGTMLNSAEQHASQLASRLSRNDSASQQRLGSFVHPFHITHGSVSRLGSNLVASLTPPTVGNAGSHTRHSGHTYQQSAPSSSFRNAPFPSIRRARQRGLAFISSVGSNSSVENSGFYGFSVSSGSVNRSHQDGDSIGGRFDQFYGWVREGFAPLPWIPVDGEPWWWSPFHPSQNPQTGSADSISRSYFPHRVNMERVAQGRPENNAHQRLPLRRMSHFM</sequence>
<evidence type="ECO:0000313" key="4">
    <source>
        <dbReference type="EMBL" id="RWR87227.1"/>
    </source>
</evidence>
<name>A0A3S3QLT7_9MAGN</name>
<feature type="domain" description="RING-type" evidence="3">
    <location>
        <begin position="37"/>
        <end position="82"/>
    </location>
</feature>
<dbReference type="Gene3D" id="3.30.40.10">
    <property type="entry name" value="Zinc/RING finger domain, C3HC4 (zinc finger)"/>
    <property type="match status" value="1"/>
</dbReference>
<dbReference type="PANTHER" id="PTHR46798">
    <property type="entry name" value="OS09G0511500 PROTEIN"/>
    <property type="match status" value="1"/>
</dbReference>
<dbReference type="Proteomes" id="UP000283530">
    <property type="component" value="Unassembled WGS sequence"/>
</dbReference>
<feature type="region of interest" description="Disordered" evidence="2">
    <location>
        <begin position="1"/>
        <end position="20"/>
    </location>
</feature>
<feature type="region of interest" description="Disordered" evidence="2">
    <location>
        <begin position="298"/>
        <end position="327"/>
    </location>
</feature>
<dbReference type="InterPro" id="IPR044274">
    <property type="entry name" value="RFI2"/>
</dbReference>
<proteinExistence type="predicted"/>
<dbReference type="PROSITE" id="PS50089">
    <property type="entry name" value="ZF_RING_2"/>
    <property type="match status" value="1"/>
</dbReference>
<dbReference type="SUPFAM" id="SSF57850">
    <property type="entry name" value="RING/U-box"/>
    <property type="match status" value="1"/>
</dbReference>
<evidence type="ECO:0000256" key="2">
    <source>
        <dbReference type="SAM" id="MobiDB-lite"/>
    </source>
</evidence>
<feature type="compositionally biased region" description="Polar residues" evidence="2">
    <location>
        <begin position="312"/>
        <end position="324"/>
    </location>
</feature>
<organism evidence="4 5">
    <name type="scientific">Cinnamomum micranthum f. kanehirae</name>
    <dbReference type="NCBI Taxonomy" id="337451"/>
    <lineage>
        <taxon>Eukaryota</taxon>
        <taxon>Viridiplantae</taxon>
        <taxon>Streptophyta</taxon>
        <taxon>Embryophyta</taxon>
        <taxon>Tracheophyta</taxon>
        <taxon>Spermatophyta</taxon>
        <taxon>Magnoliopsida</taxon>
        <taxon>Magnoliidae</taxon>
        <taxon>Laurales</taxon>
        <taxon>Lauraceae</taxon>
        <taxon>Cinnamomum</taxon>
    </lineage>
</organism>
<dbReference type="OrthoDB" id="8062037at2759"/>
<keyword evidence="1" id="KW-0479">Metal-binding</keyword>
<dbReference type="AlphaFoldDB" id="A0A3S3QLT7"/>
<dbReference type="Pfam" id="PF13639">
    <property type="entry name" value="zf-RING_2"/>
    <property type="match status" value="1"/>
</dbReference>
<dbReference type="EMBL" id="QPKB01000006">
    <property type="protein sequence ID" value="RWR87227.1"/>
    <property type="molecule type" value="Genomic_DNA"/>
</dbReference>